<evidence type="ECO:0000313" key="8">
    <source>
        <dbReference type="Proteomes" id="UP001165060"/>
    </source>
</evidence>
<evidence type="ECO:0000256" key="2">
    <source>
        <dbReference type="ARBA" id="ARBA00022664"/>
    </source>
</evidence>
<feature type="compositionally biased region" description="Polar residues" evidence="4">
    <location>
        <begin position="644"/>
        <end position="654"/>
    </location>
</feature>
<dbReference type="PANTHER" id="PTHR15245:SF20">
    <property type="entry name" value="SYMPLEKIN"/>
    <property type="match status" value="1"/>
</dbReference>
<name>A0ABQ6N8X9_9STRA</name>
<keyword evidence="8" id="KW-1185">Reference proteome</keyword>
<evidence type="ECO:0008006" key="9">
    <source>
        <dbReference type="Google" id="ProtNLM"/>
    </source>
</evidence>
<accession>A0ABQ6N8X9</accession>
<organism evidence="7 8">
    <name type="scientific">Tetraparma gracilis</name>
    <dbReference type="NCBI Taxonomy" id="2962635"/>
    <lineage>
        <taxon>Eukaryota</taxon>
        <taxon>Sar</taxon>
        <taxon>Stramenopiles</taxon>
        <taxon>Ochrophyta</taxon>
        <taxon>Bolidophyceae</taxon>
        <taxon>Parmales</taxon>
        <taxon>Triparmaceae</taxon>
        <taxon>Tetraparma</taxon>
    </lineage>
</organism>
<evidence type="ECO:0000259" key="5">
    <source>
        <dbReference type="Pfam" id="PF11935"/>
    </source>
</evidence>
<dbReference type="InterPro" id="IPR032460">
    <property type="entry name" value="Symplekin/Pta1_N"/>
</dbReference>
<feature type="domain" description="Symplekin C-terminal" evidence="6">
    <location>
        <begin position="1103"/>
        <end position="1304"/>
    </location>
</feature>
<gene>
    <name evidence="7" type="ORF">TeGR_g13635</name>
</gene>
<dbReference type="Proteomes" id="UP001165060">
    <property type="component" value="Unassembled WGS sequence"/>
</dbReference>
<dbReference type="Pfam" id="PF12295">
    <property type="entry name" value="Symplekin_C"/>
    <property type="match status" value="1"/>
</dbReference>
<evidence type="ECO:0000256" key="1">
    <source>
        <dbReference type="ARBA" id="ARBA00004123"/>
    </source>
</evidence>
<proteinExistence type="predicted"/>
<keyword evidence="2" id="KW-0507">mRNA processing</keyword>
<dbReference type="PANTHER" id="PTHR15245">
    <property type="entry name" value="SYMPLEKIN-RELATED"/>
    <property type="match status" value="1"/>
</dbReference>
<protein>
    <recommendedName>
        <fullName evidence="9">Symplekin</fullName>
    </recommendedName>
</protein>
<evidence type="ECO:0000313" key="7">
    <source>
        <dbReference type="EMBL" id="GMI43291.1"/>
    </source>
</evidence>
<feature type="region of interest" description="Disordered" evidence="4">
    <location>
        <begin position="635"/>
        <end position="654"/>
    </location>
</feature>
<dbReference type="EMBL" id="BRYB01001118">
    <property type="protein sequence ID" value="GMI43291.1"/>
    <property type="molecule type" value="Genomic_DNA"/>
</dbReference>
<comment type="subcellular location">
    <subcellularLocation>
        <location evidence="1">Nucleus</location>
    </subcellularLocation>
</comment>
<dbReference type="InterPro" id="IPR022075">
    <property type="entry name" value="Symplekin_C"/>
</dbReference>
<evidence type="ECO:0000259" key="6">
    <source>
        <dbReference type="Pfam" id="PF12295"/>
    </source>
</evidence>
<dbReference type="InterPro" id="IPR021850">
    <property type="entry name" value="Symplekin/Pta1"/>
</dbReference>
<evidence type="ECO:0000256" key="3">
    <source>
        <dbReference type="ARBA" id="ARBA00023242"/>
    </source>
</evidence>
<keyword evidence="3" id="KW-0539">Nucleus</keyword>
<dbReference type="Gene3D" id="1.25.10.10">
    <property type="entry name" value="Leucine-rich Repeat Variant"/>
    <property type="match status" value="1"/>
</dbReference>
<feature type="domain" description="Symplekin/Pta1 N-terminal" evidence="5">
    <location>
        <begin position="176"/>
        <end position="296"/>
    </location>
</feature>
<dbReference type="InterPro" id="IPR011989">
    <property type="entry name" value="ARM-like"/>
</dbReference>
<evidence type="ECO:0000256" key="4">
    <source>
        <dbReference type="SAM" id="MobiDB-lite"/>
    </source>
</evidence>
<dbReference type="Pfam" id="PF11935">
    <property type="entry name" value="SYMPK_PTA1_N"/>
    <property type="match status" value="1"/>
</dbReference>
<sequence>MSAATSLDDLEVKLVESIESYQQSTLPLDSLKSSLLRSSIELLAHTAPAVARRSAAAMEGNLLRNEVRELETFHSRLTSIAYKAFEEVTQSDQVPARRVGSLSFFQDLHKEMRAASSFLPPDPASDRAVTSGTLPLTNLNTLLRNREAELLTAWLRAASNCASSNFSDAGAAAALASRSVLSANAAFRPALRAVAKAIDAADDDAATVIWEPLLKLTRAVFSRLLSPPDDGNADSPPACALRAACVKFTETVVLCFSPRATSKSSGTADFALEDVPTGHPTIARDALAAIGRDAFECLQGWVSRGGQVKVEAGVGLREDGVGLGPAVLSAQALEADDVKDEDVAFEWRLDQKAYAIAVNALAITGSTRIGTFSEVSRTLAKLVARPPPESPSLSKAGALSTKSAISASALKLLRNPLSVASDTAADLMSALSGAGIGAQAEKAFKVAEQQQKLLKMSKKDRRRANEAYTWEATETVSSKRKQQAEDALAKIRASKMARGLGNGVQFPHSMTDMVELIMLNLEHVEDKNVPAVAGGKDLTFLLEAIQSGGRTLMEDESRWYENSGGVSWLVSDDEENEEMSFMLEEKAVESSKELFAEQCEFAAADAFSRLVASGRQSAKNLPLINFQGNSLEGKKFAQSHAPKASNSATTGAEGNTVKWSSHLEELRDSLASRLAWTLKKTLPRGNLAVAGKLVEKAIEDAEEVDEARAKEMKALNEEFPLVTSCLARDLLVPSATNNRNVSASLSSRLLYESYALGLESSPEKAPATYDTTMDVLSSSVAHLCKVAQGQHKGGAAHLPAEPVRRFIANQAVTQLTKGMSVAPVLTENNIEALSRVVDGVEQVVDPTKKTTISERASLRAQKQSTEKRATTTLLALRDICIKRTSMESREQAVRTVVAIATGSVFAPASVGDKAIKLAMNILYPRSEELELMVVEAAQLELDKAAEVAIERFDEIKTANDEKAAEMGDEKMTYVDPLAPVSDVEKAIFDRVSKAVVLHLALCLHNVELFSKLLEVGTLPQADVLTKAIRKELPKFAMSAGKKHGEAETARAVASKCGEQGTPLLLALLDNLAPTNATTIPPASLVEACIDIQKERPIADGALDPRYIIPIVSSLDRGELTRRLPEFLSADGDDVIFQAALSRMRERLAPFYNKYRDDAEGLIGMSSCEQLVLIHELDFAACGLPQKRYLDAIKLLIEDDTVFSDRVLLASLEYMSVKFSRNTSIPLPLAFMRTVIVTISKHNTLFAYLCNSLLPRLASSRIWEHPRQWEGFMRAVSMLAKDDAPNSLACILSLPEDPLGRFLEKYGATVSPVMQRAFQSGSQQAPAGAPHIASMFR</sequence>
<comment type="caution">
    <text evidence="7">The sequence shown here is derived from an EMBL/GenBank/DDBJ whole genome shotgun (WGS) entry which is preliminary data.</text>
</comment>
<reference evidence="7 8" key="1">
    <citation type="journal article" date="2023" name="Commun. Biol.">
        <title>Genome analysis of Parmales, the sister group of diatoms, reveals the evolutionary specialization of diatoms from phago-mixotrophs to photoautotrophs.</title>
        <authorList>
            <person name="Ban H."/>
            <person name="Sato S."/>
            <person name="Yoshikawa S."/>
            <person name="Yamada K."/>
            <person name="Nakamura Y."/>
            <person name="Ichinomiya M."/>
            <person name="Sato N."/>
            <person name="Blanc-Mathieu R."/>
            <person name="Endo H."/>
            <person name="Kuwata A."/>
            <person name="Ogata H."/>
        </authorList>
    </citation>
    <scope>NUCLEOTIDE SEQUENCE [LARGE SCALE GENOMIC DNA]</scope>
</reference>